<reference evidence="2" key="1">
    <citation type="submission" date="2018-05" db="EMBL/GenBank/DDBJ databases">
        <title>Draft genome of Mucuna pruriens seed.</title>
        <authorList>
            <person name="Nnadi N.E."/>
            <person name="Vos R."/>
            <person name="Hasami M.H."/>
            <person name="Devisetty U.K."/>
            <person name="Aguiy J.C."/>
        </authorList>
    </citation>
    <scope>NUCLEOTIDE SEQUENCE [LARGE SCALE GENOMIC DNA]</scope>
    <source>
        <strain evidence="2">JCA_2017</strain>
    </source>
</reference>
<feature type="region of interest" description="Disordered" evidence="1">
    <location>
        <begin position="251"/>
        <end position="323"/>
    </location>
</feature>
<dbReference type="OrthoDB" id="1918879at2759"/>
<dbReference type="EMBL" id="QJKJ01009213">
    <property type="protein sequence ID" value="RDX77294.1"/>
    <property type="molecule type" value="Genomic_DNA"/>
</dbReference>
<dbReference type="STRING" id="157652.A0A371FG44"/>
<evidence type="ECO:0000313" key="2">
    <source>
        <dbReference type="EMBL" id="RDX77294.1"/>
    </source>
</evidence>
<feature type="non-terminal residue" evidence="2">
    <location>
        <position position="1"/>
    </location>
</feature>
<evidence type="ECO:0000313" key="3">
    <source>
        <dbReference type="Proteomes" id="UP000257109"/>
    </source>
</evidence>
<name>A0A371FG44_MUCPR</name>
<sequence>MAQKYLHELLEEDQEPFVLNKYISDRRSQMKRSSPKTSLQVRKRKSTNPGNLCKSACLFSLTDTPDLRKSPLLEFASPAKSPCKSPNAIFLHIPSRTATLLLEAALRIQKHSSPSSRPKIKAQSQSFSLLGSLYKRLTQRSQNRKKEIDGGGVKVSVKDILRWDSSVGRRKVSNKKEEEKTVNNVNACEVGFACSYNGRASSAVWSESNEDKSLDMETSSSGYSEEIHFVTNHKHNACFCESPFRFVLQTSSPSSGHHTPELPSPSRHPTEDKESNEDERLNKFEAGEEEEEDKEQCSPVCVLDPPFEDDDEGHGNGDEEEEGGFDLECSYAIVQRAKQQLLYKLRRFEKLAELDPVELEKRMQDQEEDEDGTFMEEVDGEDVDKEALYKVNEFRDIILQAMWRSRVHERQQIPEDFKKLVSDLIMEEEKEVDSLEDREMVIRRICKRLELWKEVESNTIDMMIEDDFSREDGGWKKNVEQIRNMAGELELAIFGFLMEEFSEELVALIIQWIKRLVKFESWFLGFPVPFSNHSRWLLCLCFSAATDRSLSFATFEFVLLDLFFLGNASHIIRGHCPSRTS</sequence>
<organism evidence="2 3">
    <name type="scientific">Mucuna pruriens</name>
    <name type="common">Velvet bean</name>
    <name type="synonym">Dolichos pruriens</name>
    <dbReference type="NCBI Taxonomy" id="157652"/>
    <lineage>
        <taxon>Eukaryota</taxon>
        <taxon>Viridiplantae</taxon>
        <taxon>Streptophyta</taxon>
        <taxon>Embryophyta</taxon>
        <taxon>Tracheophyta</taxon>
        <taxon>Spermatophyta</taxon>
        <taxon>Magnoliopsida</taxon>
        <taxon>eudicotyledons</taxon>
        <taxon>Gunneridae</taxon>
        <taxon>Pentapetalae</taxon>
        <taxon>rosids</taxon>
        <taxon>fabids</taxon>
        <taxon>Fabales</taxon>
        <taxon>Fabaceae</taxon>
        <taxon>Papilionoideae</taxon>
        <taxon>50 kb inversion clade</taxon>
        <taxon>NPAAA clade</taxon>
        <taxon>indigoferoid/millettioid clade</taxon>
        <taxon>Phaseoleae</taxon>
        <taxon>Mucuna</taxon>
    </lineage>
</organism>
<dbReference type="PANTHER" id="PTHR33623:SF5">
    <property type="entry name" value="HISTONE-LYSINE N-METHYLTRANSFERASE SETD1B-LIKE PROTEIN"/>
    <property type="match status" value="1"/>
</dbReference>
<dbReference type="Proteomes" id="UP000257109">
    <property type="component" value="Unassembled WGS sequence"/>
</dbReference>
<dbReference type="AlphaFoldDB" id="A0A371FG44"/>
<dbReference type="PANTHER" id="PTHR33623">
    <property type="entry name" value="OS04G0572500 PROTEIN"/>
    <property type="match status" value="1"/>
</dbReference>
<keyword evidence="3" id="KW-1185">Reference proteome</keyword>
<accession>A0A371FG44</accession>
<evidence type="ECO:0008006" key="4">
    <source>
        <dbReference type="Google" id="ProtNLM"/>
    </source>
</evidence>
<feature type="compositionally biased region" description="Basic and acidic residues" evidence="1">
    <location>
        <begin position="268"/>
        <end position="286"/>
    </location>
</feature>
<evidence type="ECO:0000256" key="1">
    <source>
        <dbReference type="SAM" id="MobiDB-lite"/>
    </source>
</evidence>
<feature type="compositionally biased region" description="Acidic residues" evidence="1">
    <location>
        <begin position="306"/>
        <end position="323"/>
    </location>
</feature>
<proteinExistence type="predicted"/>
<gene>
    <name evidence="2" type="ORF">CR513_42606</name>
</gene>
<feature type="region of interest" description="Disordered" evidence="1">
    <location>
        <begin position="28"/>
        <end position="47"/>
    </location>
</feature>
<protein>
    <recommendedName>
        <fullName evidence="4">DUF4378 domain-containing protein</fullName>
    </recommendedName>
</protein>
<comment type="caution">
    <text evidence="2">The sequence shown here is derived from an EMBL/GenBank/DDBJ whole genome shotgun (WGS) entry which is preliminary data.</text>
</comment>